<dbReference type="Gene3D" id="3.10.20.90">
    <property type="entry name" value="Phosphatidylinositol 3-kinase Catalytic Subunit, Chain A, domain 1"/>
    <property type="match status" value="1"/>
</dbReference>
<dbReference type="PROSITE" id="PS50013">
    <property type="entry name" value="CHROMO_2"/>
    <property type="match status" value="2"/>
</dbReference>
<feature type="domain" description="Chromo" evidence="2">
    <location>
        <begin position="79"/>
        <end position="130"/>
    </location>
</feature>
<dbReference type="InterPro" id="IPR019954">
    <property type="entry name" value="Ubiquitin_CS"/>
</dbReference>
<feature type="compositionally biased region" description="Acidic residues" evidence="1">
    <location>
        <begin position="137"/>
        <end position="176"/>
    </location>
</feature>
<dbReference type="PANTHER" id="PTHR10666">
    <property type="entry name" value="UBIQUITIN"/>
    <property type="match status" value="1"/>
</dbReference>
<evidence type="ECO:0000256" key="1">
    <source>
        <dbReference type="SAM" id="MobiDB-lite"/>
    </source>
</evidence>
<feature type="domain" description="Chromo" evidence="2">
    <location>
        <begin position="207"/>
        <end position="246"/>
    </location>
</feature>
<evidence type="ECO:0000313" key="5">
    <source>
        <dbReference type="WBParaSite" id="Gr19_v10_g3588.t1"/>
    </source>
</evidence>
<feature type="domain" description="Ubiquitin-like" evidence="3">
    <location>
        <begin position="458"/>
        <end position="533"/>
    </location>
</feature>
<organism evidence="4 5">
    <name type="scientific">Globodera rostochiensis</name>
    <name type="common">Golden nematode worm</name>
    <name type="synonym">Heterodera rostochiensis</name>
    <dbReference type="NCBI Taxonomy" id="31243"/>
    <lineage>
        <taxon>Eukaryota</taxon>
        <taxon>Metazoa</taxon>
        <taxon>Ecdysozoa</taxon>
        <taxon>Nematoda</taxon>
        <taxon>Chromadorea</taxon>
        <taxon>Rhabditida</taxon>
        <taxon>Tylenchina</taxon>
        <taxon>Tylenchomorpha</taxon>
        <taxon>Tylenchoidea</taxon>
        <taxon>Heteroderidae</taxon>
        <taxon>Heteroderinae</taxon>
        <taxon>Globodera</taxon>
    </lineage>
</organism>
<dbReference type="SUPFAM" id="SSF54160">
    <property type="entry name" value="Chromo domain-like"/>
    <property type="match status" value="2"/>
</dbReference>
<sequence>MGDGFNDVTSQKLHADDSPGGGMAVRSSSRPRHPIKRYVAEVMDASGRDKKVCRTSPRHIGKALSAKSVIDEEEDADDRTVEKVLKKRVDGGGRVEYFVKWEGLHSRWNSWKPRDVLKNLHVVKQYEKEQSKHGNLGEEEEHEEEGEDKSGEEEEEGEDESGVEEEEGEDESDEEGEEKKDDNLEEEEEQRKEKGEDEKGEEDDEGFVVERILAKRMNKNGEAECLVKWQGYNDEMNSWEPSDGIKHLDVFKRCESAAAAAAAAAGTEKASGNQNSANASPPPVPLKRSLLLSLTWSIDLFEWRRFINGNTKALCKLCGDSMGVDMETLIRHIVSDKDPQQHQPYAFKLLQKQLELGFPIKSFESQPSLTLTGIDILQFVRAIWAIDLFERRRFINGRTKALCKLCGDSLWIDLETLIRHIATNEDLEHLQYAVKLVQKQLDSAITQPQGQSASVRTMQIFLRLLTGRTITLEVQAGHTVADVKEMIEAKEGIPQFDQRLIFAGKQLEEKRTLADCNVQKASTVQLLLCCRGG</sequence>
<dbReference type="PROSITE" id="PS00299">
    <property type="entry name" value="UBIQUITIN_1"/>
    <property type="match status" value="1"/>
</dbReference>
<feature type="region of interest" description="Disordered" evidence="1">
    <location>
        <begin position="127"/>
        <end position="206"/>
    </location>
</feature>
<dbReference type="InterPro" id="IPR000626">
    <property type="entry name" value="Ubiquitin-like_dom"/>
</dbReference>
<accession>A0A914HSM5</accession>
<dbReference type="PRINTS" id="PR00348">
    <property type="entry name" value="UBIQUITIN"/>
</dbReference>
<dbReference type="SMART" id="SM00298">
    <property type="entry name" value="CHROMO"/>
    <property type="match status" value="2"/>
</dbReference>
<dbReference type="Gene3D" id="2.40.50.40">
    <property type="match status" value="2"/>
</dbReference>
<dbReference type="InterPro" id="IPR016197">
    <property type="entry name" value="Chromo-like_dom_sf"/>
</dbReference>
<evidence type="ECO:0000259" key="3">
    <source>
        <dbReference type="PROSITE" id="PS50053"/>
    </source>
</evidence>
<name>A0A914HSM5_GLORO</name>
<evidence type="ECO:0000313" key="4">
    <source>
        <dbReference type="Proteomes" id="UP000887572"/>
    </source>
</evidence>
<feature type="compositionally biased region" description="Basic and acidic residues" evidence="1">
    <location>
        <begin position="127"/>
        <end position="136"/>
    </location>
</feature>
<dbReference type="InterPro" id="IPR023780">
    <property type="entry name" value="Chromo_domain"/>
</dbReference>
<feature type="region of interest" description="Disordered" evidence="1">
    <location>
        <begin position="1"/>
        <end position="33"/>
    </location>
</feature>
<dbReference type="InterPro" id="IPR050158">
    <property type="entry name" value="Ubiquitin_ubiquitin-like"/>
</dbReference>
<dbReference type="CDD" id="cd00024">
    <property type="entry name" value="CD_CSD"/>
    <property type="match status" value="2"/>
</dbReference>
<dbReference type="FunFam" id="3.10.20.90:FF:000211">
    <property type="entry name" value="Polyubiquitin 9"/>
    <property type="match status" value="1"/>
</dbReference>
<dbReference type="Proteomes" id="UP000887572">
    <property type="component" value="Unplaced"/>
</dbReference>
<keyword evidence="4" id="KW-1185">Reference proteome</keyword>
<dbReference type="InterPro" id="IPR029071">
    <property type="entry name" value="Ubiquitin-like_domsf"/>
</dbReference>
<evidence type="ECO:0000259" key="2">
    <source>
        <dbReference type="PROSITE" id="PS50013"/>
    </source>
</evidence>
<dbReference type="InterPro" id="IPR000953">
    <property type="entry name" value="Chromo/chromo_shadow_dom"/>
</dbReference>
<dbReference type="AlphaFoldDB" id="A0A914HSM5"/>
<dbReference type="InterPro" id="IPR019956">
    <property type="entry name" value="Ubiquitin_dom"/>
</dbReference>
<dbReference type="SUPFAM" id="SSF54236">
    <property type="entry name" value="Ubiquitin-like"/>
    <property type="match status" value="1"/>
</dbReference>
<dbReference type="WBParaSite" id="Gr19_v10_g3588.t1">
    <property type="protein sequence ID" value="Gr19_v10_g3588.t1"/>
    <property type="gene ID" value="Gr19_v10_g3588"/>
</dbReference>
<dbReference type="PROSITE" id="PS50053">
    <property type="entry name" value="UBIQUITIN_2"/>
    <property type="match status" value="1"/>
</dbReference>
<proteinExistence type="predicted"/>
<dbReference type="SMART" id="SM00213">
    <property type="entry name" value="UBQ"/>
    <property type="match status" value="1"/>
</dbReference>
<reference evidence="5" key="1">
    <citation type="submission" date="2022-11" db="UniProtKB">
        <authorList>
            <consortium name="WormBaseParasite"/>
        </authorList>
    </citation>
    <scope>IDENTIFICATION</scope>
</reference>
<protein>
    <submittedName>
        <fullName evidence="5">Uncharacterized protein</fullName>
    </submittedName>
</protein>
<dbReference type="Pfam" id="PF00240">
    <property type="entry name" value="ubiquitin"/>
    <property type="match status" value="1"/>
</dbReference>
<dbReference type="Pfam" id="PF00385">
    <property type="entry name" value="Chromo"/>
    <property type="match status" value="2"/>
</dbReference>